<keyword evidence="2" id="KW-1185">Reference proteome</keyword>
<gene>
    <name evidence="1" type="ORF">GPUN_0381</name>
</gene>
<sequence length="60" mass="7399">MLHYKRLIVVTTPYWEEQPALKKAIFLANTLDVSTSMKSVVTWYKKWYKSVIKYYRRVYY</sequence>
<dbReference type="EMBL" id="BAET01000006">
    <property type="protein sequence ID" value="GAB54528.1"/>
    <property type="molecule type" value="Genomic_DNA"/>
</dbReference>
<organism evidence="1 2">
    <name type="scientific">Glaciecola punicea ACAM 611</name>
    <dbReference type="NCBI Taxonomy" id="1121923"/>
    <lineage>
        <taxon>Bacteria</taxon>
        <taxon>Pseudomonadati</taxon>
        <taxon>Pseudomonadota</taxon>
        <taxon>Gammaproteobacteria</taxon>
        <taxon>Alteromonadales</taxon>
        <taxon>Alteromonadaceae</taxon>
        <taxon>Glaciecola</taxon>
    </lineage>
</organism>
<evidence type="ECO:0000313" key="1">
    <source>
        <dbReference type="EMBL" id="GAB54528.1"/>
    </source>
</evidence>
<dbReference type="AlphaFoldDB" id="H5T887"/>
<comment type="caution">
    <text evidence="1">The sequence shown here is derived from an EMBL/GenBank/DDBJ whole genome shotgun (WGS) entry which is preliminary data.</text>
</comment>
<reference evidence="1 2" key="1">
    <citation type="journal article" date="2012" name="J. Bacteriol.">
        <title>Genome sequence of proteorhodopsin-containing sea ice bacterium Glaciecola punicea ACAM 611T.</title>
        <authorList>
            <person name="Qin Q.-L."/>
            <person name="Xie B.-B."/>
            <person name="Shu Y.-L."/>
            <person name="Rong J.-C."/>
            <person name="Zhao D.-L."/>
            <person name="Zhang X.-Y."/>
            <person name="Chen X.-L."/>
            <person name="Zhou B.-C."/>
            <person name="Zhanga Y.-Z."/>
        </authorList>
    </citation>
    <scope>NUCLEOTIDE SEQUENCE [LARGE SCALE GENOMIC DNA]</scope>
    <source>
        <strain evidence="1 2">ACAM 611</strain>
    </source>
</reference>
<protein>
    <submittedName>
        <fullName evidence="1">Uncharacterized protein</fullName>
    </submittedName>
</protein>
<dbReference type="Proteomes" id="UP000053586">
    <property type="component" value="Unassembled WGS sequence"/>
</dbReference>
<reference evidence="1 2" key="2">
    <citation type="journal article" date="2017" name="Antonie Van Leeuwenhoek">
        <title>Rhizobium rhizosphaerae sp. nov., a novel species isolated from rice rhizosphere.</title>
        <authorList>
            <person name="Zhao J.J."/>
            <person name="Zhang J."/>
            <person name="Zhang R.J."/>
            <person name="Zhang C.W."/>
            <person name="Yin H.Q."/>
            <person name="Zhang X.X."/>
        </authorList>
    </citation>
    <scope>NUCLEOTIDE SEQUENCE [LARGE SCALE GENOMIC DNA]</scope>
    <source>
        <strain evidence="1 2">ACAM 611</strain>
    </source>
</reference>
<proteinExistence type="predicted"/>
<name>H5T887_9ALTE</name>
<evidence type="ECO:0000313" key="2">
    <source>
        <dbReference type="Proteomes" id="UP000053586"/>
    </source>
</evidence>
<accession>H5T887</accession>